<evidence type="ECO:0000259" key="5">
    <source>
        <dbReference type="PROSITE" id="PS50893"/>
    </source>
</evidence>
<dbReference type="SMART" id="SM00382">
    <property type="entry name" value="AAA"/>
    <property type="match status" value="1"/>
</dbReference>
<keyword evidence="4 6" id="KW-0067">ATP-binding</keyword>
<dbReference type="PANTHER" id="PTHR42798">
    <property type="entry name" value="LIPOPROTEIN-RELEASING SYSTEM ATP-BINDING PROTEIN LOLD"/>
    <property type="match status" value="1"/>
</dbReference>
<dbReference type="SUPFAM" id="SSF52540">
    <property type="entry name" value="P-loop containing nucleoside triphosphate hydrolases"/>
    <property type="match status" value="1"/>
</dbReference>
<dbReference type="PANTHER" id="PTHR42798:SF6">
    <property type="entry name" value="CELL DIVISION ATP-BINDING PROTEIN FTSE"/>
    <property type="match status" value="1"/>
</dbReference>
<protein>
    <submittedName>
        <fullName evidence="6">ABC transporter ATP-binding protein</fullName>
    </submittedName>
</protein>
<evidence type="ECO:0000256" key="1">
    <source>
        <dbReference type="ARBA" id="ARBA00005417"/>
    </source>
</evidence>
<dbReference type="FunFam" id="3.40.50.300:FF:000032">
    <property type="entry name" value="Export ABC transporter ATP-binding protein"/>
    <property type="match status" value="1"/>
</dbReference>
<comment type="similarity">
    <text evidence="1">Belongs to the ABC transporter superfamily.</text>
</comment>
<keyword evidence="3" id="KW-0547">Nucleotide-binding</keyword>
<dbReference type="GO" id="GO:0098796">
    <property type="term" value="C:membrane protein complex"/>
    <property type="evidence" value="ECO:0007669"/>
    <property type="project" value="UniProtKB-ARBA"/>
</dbReference>
<dbReference type="Gene3D" id="3.40.50.300">
    <property type="entry name" value="P-loop containing nucleotide triphosphate hydrolases"/>
    <property type="match status" value="1"/>
</dbReference>
<dbReference type="EMBL" id="DTLS01000147">
    <property type="protein sequence ID" value="HGZ60549.1"/>
    <property type="molecule type" value="Genomic_DNA"/>
</dbReference>
<name>A0A7J3SNT6_9CREN</name>
<evidence type="ECO:0000313" key="6">
    <source>
        <dbReference type="EMBL" id="HGZ60549.1"/>
    </source>
</evidence>
<dbReference type="PROSITE" id="PS50893">
    <property type="entry name" value="ABC_TRANSPORTER_2"/>
    <property type="match status" value="1"/>
</dbReference>
<dbReference type="GO" id="GO:0005524">
    <property type="term" value="F:ATP binding"/>
    <property type="evidence" value="ECO:0007669"/>
    <property type="project" value="UniProtKB-KW"/>
</dbReference>
<dbReference type="InterPro" id="IPR017911">
    <property type="entry name" value="MacB-like_ATP-bd"/>
</dbReference>
<dbReference type="GO" id="GO:0022857">
    <property type="term" value="F:transmembrane transporter activity"/>
    <property type="evidence" value="ECO:0007669"/>
    <property type="project" value="UniProtKB-ARBA"/>
</dbReference>
<dbReference type="InterPro" id="IPR003593">
    <property type="entry name" value="AAA+_ATPase"/>
</dbReference>
<dbReference type="CDD" id="cd03255">
    <property type="entry name" value="ABC_MJ0796_LolCDE_FtsE"/>
    <property type="match status" value="1"/>
</dbReference>
<comment type="caution">
    <text evidence="6">The sequence shown here is derived from an EMBL/GenBank/DDBJ whole genome shotgun (WGS) entry which is preliminary data.</text>
</comment>
<dbReference type="PROSITE" id="PS00211">
    <property type="entry name" value="ABC_TRANSPORTER_1"/>
    <property type="match status" value="1"/>
</dbReference>
<gene>
    <name evidence="6" type="ORF">ENW83_05045</name>
</gene>
<accession>A0A7J3SNT6</accession>
<dbReference type="InterPro" id="IPR017871">
    <property type="entry name" value="ABC_transporter-like_CS"/>
</dbReference>
<dbReference type="GO" id="GO:0016887">
    <property type="term" value="F:ATP hydrolysis activity"/>
    <property type="evidence" value="ECO:0007669"/>
    <property type="project" value="InterPro"/>
</dbReference>
<reference evidence="6" key="1">
    <citation type="journal article" date="2020" name="mSystems">
        <title>Genome- and Community-Level Interaction Insights into Carbon Utilization and Element Cycling Functions of Hydrothermarchaeota in Hydrothermal Sediment.</title>
        <authorList>
            <person name="Zhou Z."/>
            <person name="Liu Y."/>
            <person name="Xu W."/>
            <person name="Pan J."/>
            <person name="Luo Z.H."/>
            <person name="Li M."/>
        </authorList>
    </citation>
    <scope>NUCLEOTIDE SEQUENCE [LARGE SCALE GENOMIC DNA]</scope>
    <source>
        <strain evidence="6">SpSt-885</strain>
    </source>
</reference>
<proteinExistence type="inferred from homology"/>
<evidence type="ECO:0000256" key="3">
    <source>
        <dbReference type="ARBA" id="ARBA00022741"/>
    </source>
</evidence>
<evidence type="ECO:0000256" key="2">
    <source>
        <dbReference type="ARBA" id="ARBA00022448"/>
    </source>
</evidence>
<sequence>MKLVDVHKVYRQGEIEFYALKGVSLSILEGELISIMGPSGSGKSTLLNVMGLLDRPTKGKVLIEGIDVSRLSDRELAYIRNIKIGFVFQFFNLINRLTIYENIELPLLVRNLSKKERRMLVQSAILRAGGDLSWLAKRPNQLSGGQQQRVAIARALVTSPKIILADEPTGNLDRYSGKLVMEEFLKLNSMGQTIVIVTHDPEIANCTKKIVYIKNGEIVKVDTNDINFSKCIINTQ</sequence>
<evidence type="ECO:0000256" key="4">
    <source>
        <dbReference type="ARBA" id="ARBA00022840"/>
    </source>
</evidence>
<dbReference type="InterPro" id="IPR027417">
    <property type="entry name" value="P-loop_NTPase"/>
</dbReference>
<keyword evidence="2" id="KW-0813">Transport</keyword>
<dbReference type="AlphaFoldDB" id="A0A7J3SNT6"/>
<feature type="domain" description="ABC transporter" evidence="5">
    <location>
        <begin position="1"/>
        <end position="235"/>
    </location>
</feature>
<dbReference type="Pfam" id="PF00005">
    <property type="entry name" value="ABC_tran"/>
    <property type="match status" value="1"/>
</dbReference>
<dbReference type="InterPro" id="IPR003439">
    <property type="entry name" value="ABC_transporter-like_ATP-bd"/>
</dbReference>
<organism evidence="6">
    <name type="scientific">Fervidicoccus fontis</name>
    <dbReference type="NCBI Taxonomy" id="683846"/>
    <lineage>
        <taxon>Archaea</taxon>
        <taxon>Thermoproteota</taxon>
        <taxon>Thermoprotei</taxon>
        <taxon>Fervidicoccales</taxon>
        <taxon>Fervidicoccaceae</taxon>
        <taxon>Fervidicoccus</taxon>
    </lineage>
</organism>